<sequence>MEEKRQKERLHYETDGDSDESKRTHNTSAAAAARNRFVGVRKRARRLPGAAIFLFVFERESVGRAAALLLEPAAFGERKKQGSERWSRRVFQVALANGKKKSQPRLRCESRHAWRRSVFSVSADTRETDIPRSSRHIPQRCHDTTNPVSVKSEGANVQNKANLPVYAISSYTDVSIYSIFCCCRFPVYDRYYTKRAISIIDRILSTIAPYVATQLITQEELAEDAAEQQLTAPVQRVAFGTRRQHYASRGFKKTRFPNQKIPDVAAVPTRVFVPKHVPD</sequence>
<reference evidence="2 3" key="1">
    <citation type="submission" date="2019-06" db="EMBL/GenBank/DDBJ databases">
        <title>Draft genomes of female and male turbot (Scophthalmus maximus).</title>
        <authorList>
            <person name="Xu H."/>
            <person name="Xu X.-W."/>
            <person name="Shao C."/>
            <person name="Chen S."/>
        </authorList>
    </citation>
    <scope>NUCLEOTIDE SEQUENCE [LARGE SCALE GENOMIC DNA]</scope>
    <source>
        <strain evidence="2">Ysfricsl-2016a</strain>
        <tissue evidence="2">Blood</tissue>
    </source>
</reference>
<evidence type="ECO:0000313" key="2">
    <source>
        <dbReference type="EMBL" id="KAF0033277.1"/>
    </source>
</evidence>
<gene>
    <name evidence="2" type="ORF">F2P81_015567</name>
</gene>
<proteinExistence type="predicted"/>
<name>A0A6A4SJ41_SCOMX</name>
<dbReference type="EMBL" id="VEVO01000013">
    <property type="protein sequence ID" value="KAF0033277.1"/>
    <property type="molecule type" value="Genomic_DNA"/>
</dbReference>
<comment type="caution">
    <text evidence="2">The sequence shown here is derived from an EMBL/GenBank/DDBJ whole genome shotgun (WGS) entry which is preliminary data.</text>
</comment>
<evidence type="ECO:0000313" key="3">
    <source>
        <dbReference type="Proteomes" id="UP000438429"/>
    </source>
</evidence>
<dbReference type="Proteomes" id="UP000438429">
    <property type="component" value="Unassembled WGS sequence"/>
</dbReference>
<feature type="region of interest" description="Disordered" evidence="1">
    <location>
        <begin position="1"/>
        <end position="30"/>
    </location>
</feature>
<accession>A0A6A4SJ41</accession>
<feature type="compositionally biased region" description="Basic and acidic residues" evidence="1">
    <location>
        <begin position="1"/>
        <end position="23"/>
    </location>
</feature>
<organism evidence="2 3">
    <name type="scientific">Scophthalmus maximus</name>
    <name type="common">Turbot</name>
    <name type="synonym">Psetta maxima</name>
    <dbReference type="NCBI Taxonomy" id="52904"/>
    <lineage>
        <taxon>Eukaryota</taxon>
        <taxon>Metazoa</taxon>
        <taxon>Chordata</taxon>
        <taxon>Craniata</taxon>
        <taxon>Vertebrata</taxon>
        <taxon>Euteleostomi</taxon>
        <taxon>Actinopterygii</taxon>
        <taxon>Neopterygii</taxon>
        <taxon>Teleostei</taxon>
        <taxon>Neoteleostei</taxon>
        <taxon>Acanthomorphata</taxon>
        <taxon>Carangaria</taxon>
        <taxon>Pleuronectiformes</taxon>
        <taxon>Pleuronectoidei</taxon>
        <taxon>Scophthalmidae</taxon>
        <taxon>Scophthalmus</taxon>
    </lineage>
</organism>
<protein>
    <submittedName>
        <fullName evidence="2">Uncharacterized protein</fullName>
    </submittedName>
</protein>
<dbReference type="AlphaFoldDB" id="A0A6A4SJ41"/>
<evidence type="ECO:0000256" key="1">
    <source>
        <dbReference type="SAM" id="MobiDB-lite"/>
    </source>
</evidence>